<evidence type="ECO:0000313" key="3">
    <source>
        <dbReference type="Proteomes" id="UP000095767"/>
    </source>
</evidence>
<accession>A0A1E5VV62</accession>
<dbReference type="OrthoDB" id="684466at2759"/>
<protein>
    <recommendedName>
        <fullName evidence="1">MATH domain-containing protein</fullName>
    </recommendedName>
</protein>
<organism evidence="2 3">
    <name type="scientific">Dichanthelium oligosanthes</name>
    <dbReference type="NCBI Taxonomy" id="888268"/>
    <lineage>
        <taxon>Eukaryota</taxon>
        <taxon>Viridiplantae</taxon>
        <taxon>Streptophyta</taxon>
        <taxon>Embryophyta</taxon>
        <taxon>Tracheophyta</taxon>
        <taxon>Spermatophyta</taxon>
        <taxon>Magnoliopsida</taxon>
        <taxon>Liliopsida</taxon>
        <taxon>Poales</taxon>
        <taxon>Poaceae</taxon>
        <taxon>PACMAD clade</taxon>
        <taxon>Panicoideae</taxon>
        <taxon>Panicodae</taxon>
        <taxon>Paniceae</taxon>
        <taxon>Dichantheliinae</taxon>
        <taxon>Dichanthelium</taxon>
    </lineage>
</organism>
<dbReference type="SUPFAM" id="SSF49599">
    <property type="entry name" value="TRAF domain-like"/>
    <property type="match status" value="1"/>
</dbReference>
<dbReference type="STRING" id="888268.A0A1E5VV62"/>
<feature type="domain" description="MATH" evidence="1">
    <location>
        <begin position="21"/>
        <end position="105"/>
    </location>
</feature>
<evidence type="ECO:0000259" key="1">
    <source>
        <dbReference type="PROSITE" id="PS50144"/>
    </source>
</evidence>
<dbReference type="AlphaFoldDB" id="A0A1E5VV62"/>
<sequence length="105" mass="10950">MTSSSAPAGDSTSTIAAEMVSGSHVVTISGYSGTKGIGVGKGISSATFAIGGHDWHLRYFPDGFKEQNADFISFFLRMGHPGADANDEAVVHDQLLLEDNSIMGT</sequence>
<keyword evidence="3" id="KW-1185">Reference proteome</keyword>
<name>A0A1E5VV62_9POAL</name>
<dbReference type="Pfam" id="PF22486">
    <property type="entry name" value="MATH_2"/>
    <property type="match status" value="1"/>
</dbReference>
<gene>
    <name evidence="2" type="ORF">BAE44_0010008</name>
</gene>
<dbReference type="GO" id="GO:0016567">
    <property type="term" value="P:protein ubiquitination"/>
    <property type="evidence" value="ECO:0007669"/>
    <property type="project" value="InterPro"/>
</dbReference>
<dbReference type="InterPro" id="IPR002083">
    <property type="entry name" value="MATH/TRAF_dom"/>
</dbReference>
<evidence type="ECO:0000313" key="2">
    <source>
        <dbReference type="EMBL" id="OEL28972.1"/>
    </source>
</evidence>
<dbReference type="InterPro" id="IPR008974">
    <property type="entry name" value="TRAF-like"/>
</dbReference>
<dbReference type="InterPro" id="IPR045005">
    <property type="entry name" value="BPM1-6"/>
</dbReference>
<dbReference type="EMBL" id="LWDX02028746">
    <property type="protein sequence ID" value="OEL28972.1"/>
    <property type="molecule type" value="Genomic_DNA"/>
</dbReference>
<dbReference type="PANTHER" id="PTHR26379:SF483">
    <property type="entry name" value="OS11G0619800 PROTEIN"/>
    <property type="match status" value="1"/>
</dbReference>
<dbReference type="CDD" id="cd00121">
    <property type="entry name" value="MATH"/>
    <property type="match status" value="1"/>
</dbReference>
<dbReference type="Proteomes" id="UP000095767">
    <property type="component" value="Unassembled WGS sequence"/>
</dbReference>
<proteinExistence type="predicted"/>
<dbReference type="PROSITE" id="PS50144">
    <property type="entry name" value="MATH"/>
    <property type="match status" value="1"/>
</dbReference>
<dbReference type="Gene3D" id="2.60.210.10">
    <property type="entry name" value="Apoptosis, Tumor Necrosis Factor Receptor Associated Protein 2, Chain A"/>
    <property type="match status" value="1"/>
</dbReference>
<reference evidence="2 3" key="1">
    <citation type="submission" date="2016-09" db="EMBL/GenBank/DDBJ databases">
        <title>The draft genome of Dichanthelium oligosanthes: A C3 panicoid grass species.</title>
        <authorList>
            <person name="Studer A.J."/>
            <person name="Schnable J.C."/>
            <person name="Brutnell T.P."/>
        </authorList>
    </citation>
    <scope>NUCLEOTIDE SEQUENCE [LARGE SCALE GENOMIC DNA]</scope>
    <source>
        <strain evidence="3">cv. Kellogg 1175</strain>
        <tissue evidence="2">Leaf</tissue>
    </source>
</reference>
<comment type="caution">
    <text evidence="2">The sequence shown here is derived from an EMBL/GenBank/DDBJ whole genome shotgun (WGS) entry which is preliminary data.</text>
</comment>
<dbReference type="PANTHER" id="PTHR26379">
    <property type="entry name" value="BTB/POZ AND MATH DOMAIN-CONTAINING PROTEIN 1"/>
    <property type="match status" value="1"/>
</dbReference>